<reference evidence="1 2" key="1">
    <citation type="submission" date="2012-05" db="EMBL/GenBank/DDBJ databases">
        <authorList>
            <person name="Weinstock G."/>
            <person name="Sodergren E."/>
            <person name="Lobos E.A."/>
            <person name="Fulton L."/>
            <person name="Fulton R."/>
            <person name="Courtney L."/>
            <person name="Fronick C."/>
            <person name="O'Laughlin M."/>
            <person name="Godfrey J."/>
            <person name="Wilson R.M."/>
            <person name="Miner T."/>
            <person name="Farmer C."/>
            <person name="Delehaunty K."/>
            <person name="Cordes M."/>
            <person name="Minx P."/>
            <person name="Tomlinson C."/>
            <person name="Chen J."/>
            <person name="Wollam A."/>
            <person name="Pepin K.H."/>
            <person name="Bhonagiri V."/>
            <person name="Zhang X."/>
            <person name="Suruliraj S."/>
            <person name="Warren W."/>
            <person name="Mitreva M."/>
            <person name="Mardis E.R."/>
            <person name="Wilson R.K."/>
        </authorList>
    </citation>
    <scope>NUCLEOTIDE SEQUENCE [LARGE SCALE GENOMIC DNA]</scope>
    <source>
        <strain evidence="1 2">DSM 1785</strain>
    </source>
</reference>
<sequence>MKFTDIKFVKKLVINQFEDRSLNLIKIKCKNKYIIIVLF</sequence>
<accession>L1QIK5</accession>
<proteinExistence type="predicted"/>
<dbReference type="PATRIC" id="fig|545697.3.peg.1429"/>
<evidence type="ECO:0000313" key="1">
    <source>
        <dbReference type="EMBL" id="EKY27417.1"/>
    </source>
</evidence>
<dbReference type="HOGENOM" id="CLU_3307334_0_0_9"/>
<dbReference type="STRING" id="545697.HMPREF0216_01450"/>
<name>L1QIK5_9CLOT</name>
<dbReference type="EMBL" id="AMEZ01000036">
    <property type="protein sequence ID" value="EKY27417.1"/>
    <property type="molecule type" value="Genomic_DNA"/>
</dbReference>
<keyword evidence="2" id="KW-1185">Reference proteome</keyword>
<dbReference type="AlphaFoldDB" id="L1QIK5"/>
<comment type="caution">
    <text evidence="1">The sequence shown here is derived from an EMBL/GenBank/DDBJ whole genome shotgun (WGS) entry which is preliminary data.</text>
</comment>
<organism evidence="1 2">
    <name type="scientific">Clostridium celatum DSM 1785</name>
    <dbReference type="NCBI Taxonomy" id="545697"/>
    <lineage>
        <taxon>Bacteria</taxon>
        <taxon>Bacillati</taxon>
        <taxon>Bacillota</taxon>
        <taxon>Clostridia</taxon>
        <taxon>Eubacteriales</taxon>
        <taxon>Clostridiaceae</taxon>
        <taxon>Clostridium</taxon>
    </lineage>
</organism>
<gene>
    <name evidence="1" type="ORF">HMPREF0216_01450</name>
</gene>
<protein>
    <submittedName>
        <fullName evidence="1">Uncharacterized protein</fullName>
    </submittedName>
</protein>
<dbReference type="Proteomes" id="UP000010420">
    <property type="component" value="Unassembled WGS sequence"/>
</dbReference>
<evidence type="ECO:0000313" key="2">
    <source>
        <dbReference type="Proteomes" id="UP000010420"/>
    </source>
</evidence>